<gene>
    <name evidence="1 3" type="primary">gatC</name>
    <name evidence="3" type="ORF">F8O01_09620</name>
</gene>
<dbReference type="PANTHER" id="PTHR15004:SF0">
    <property type="entry name" value="GLUTAMYL-TRNA(GLN) AMIDOTRANSFERASE SUBUNIT C, MITOCHONDRIAL"/>
    <property type="match status" value="1"/>
</dbReference>
<dbReference type="InterPro" id="IPR003837">
    <property type="entry name" value="GatC"/>
</dbReference>
<dbReference type="Proteomes" id="UP000467240">
    <property type="component" value="Unassembled WGS sequence"/>
</dbReference>
<dbReference type="GO" id="GO:0050567">
    <property type="term" value="F:glutaminyl-tRNA synthase (glutamine-hydrolyzing) activity"/>
    <property type="evidence" value="ECO:0007669"/>
    <property type="project" value="UniProtKB-UniRule"/>
</dbReference>
<feature type="region of interest" description="Disordered" evidence="2">
    <location>
        <begin position="79"/>
        <end position="100"/>
    </location>
</feature>
<organism evidence="3 4">
    <name type="scientific">Pseudoclavibacter chungangensis</name>
    <dbReference type="NCBI Taxonomy" id="587635"/>
    <lineage>
        <taxon>Bacteria</taxon>
        <taxon>Bacillati</taxon>
        <taxon>Actinomycetota</taxon>
        <taxon>Actinomycetes</taxon>
        <taxon>Micrococcales</taxon>
        <taxon>Microbacteriaceae</taxon>
        <taxon>Pseudoclavibacter</taxon>
    </lineage>
</organism>
<dbReference type="GO" id="GO:0006450">
    <property type="term" value="P:regulation of translational fidelity"/>
    <property type="evidence" value="ECO:0007669"/>
    <property type="project" value="InterPro"/>
</dbReference>
<keyword evidence="3" id="KW-0808">Transferase</keyword>
<dbReference type="SUPFAM" id="SSF141000">
    <property type="entry name" value="Glu-tRNAGln amidotransferase C subunit"/>
    <property type="match status" value="1"/>
</dbReference>
<dbReference type="GO" id="GO:0005524">
    <property type="term" value="F:ATP binding"/>
    <property type="evidence" value="ECO:0007669"/>
    <property type="project" value="UniProtKB-KW"/>
</dbReference>
<evidence type="ECO:0000256" key="1">
    <source>
        <dbReference type="HAMAP-Rule" id="MF_00122"/>
    </source>
</evidence>
<dbReference type="Pfam" id="PF02686">
    <property type="entry name" value="GatC"/>
    <property type="match status" value="1"/>
</dbReference>
<keyword evidence="1" id="KW-0547">Nucleotide-binding</keyword>
<name>A0A7J5BRG6_9MICO</name>
<dbReference type="OrthoDB" id="5295223at2"/>
<comment type="catalytic activity">
    <reaction evidence="1">
        <text>L-glutamyl-tRNA(Gln) + L-glutamine + ATP + H2O = L-glutaminyl-tRNA(Gln) + L-glutamate + ADP + phosphate + H(+)</text>
        <dbReference type="Rhea" id="RHEA:17521"/>
        <dbReference type="Rhea" id="RHEA-COMP:9681"/>
        <dbReference type="Rhea" id="RHEA-COMP:9684"/>
        <dbReference type="ChEBI" id="CHEBI:15377"/>
        <dbReference type="ChEBI" id="CHEBI:15378"/>
        <dbReference type="ChEBI" id="CHEBI:29985"/>
        <dbReference type="ChEBI" id="CHEBI:30616"/>
        <dbReference type="ChEBI" id="CHEBI:43474"/>
        <dbReference type="ChEBI" id="CHEBI:58359"/>
        <dbReference type="ChEBI" id="CHEBI:78520"/>
        <dbReference type="ChEBI" id="CHEBI:78521"/>
        <dbReference type="ChEBI" id="CHEBI:456216"/>
    </reaction>
</comment>
<comment type="subunit">
    <text evidence="1">Heterotrimer of A, B and C subunits.</text>
</comment>
<keyword evidence="1" id="KW-0648">Protein biosynthesis</keyword>
<reference evidence="3 4" key="1">
    <citation type="submission" date="2019-09" db="EMBL/GenBank/DDBJ databases">
        <title>Phylogeny of genus Pseudoclavibacter and closely related genus.</title>
        <authorList>
            <person name="Li Y."/>
        </authorList>
    </citation>
    <scope>NUCLEOTIDE SEQUENCE [LARGE SCALE GENOMIC DNA]</scope>
    <source>
        <strain evidence="3 4">DSM 23821</strain>
    </source>
</reference>
<dbReference type="Gene3D" id="1.10.20.60">
    <property type="entry name" value="Glu-tRNAGln amidotransferase C subunit, N-terminal domain"/>
    <property type="match status" value="1"/>
</dbReference>
<comment type="catalytic activity">
    <reaction evidence="1">
        <text>L-aspartyl-tRNA(Asn) + L-glutamine + ATP + H2O = L-asparaginyl-tRNA(Asn) + L-glutamate + ADP + phosphate + 2 H(+)</text>
        <dbReference type="Rhea" id="RHEA:14513"/>
        <dbReference type="Rhea" id="RHEA-COMP:9674"/>
        <dbReference type="Rhea" id="RHEA-COMP:9677"/>
        <dbReference type="ChEBI" id="CHEBI:15377"/>
        <dbReference type="ChEBI" id="CHEBI:15378"/>
        <dbReference type="ChEBI" id="CHEBI:29985"/>
        <dbReference type="ChEBI" id="CHEBI:30616"/>
        <dbReference type="ChEBI" id="CHEBI:43474"/>
        <dbReference type="ChEBI" id="CHEBI:58359"/>
        <dbReference type="ChEBI" id="CHEBI:78515"/>
        <dbReference type="ChEBI" id="CHEBI:78516"/>
        <dbReference type="ChEBI" id="CHEBI:456216"/>
    </reaction>
</comment>
<dbReference type="InterPro" id="IPR036113">
    <property type="entry name" value="Asp/Glu-ADT_sf_sub_c"/>
</dbReference>
<dbReference type="GO" id="GO:0016740">
    <property type="term" value="F:transferase activity"/>
    <property type="evidence" value="ECO:0007669"/>
    <property type="project" value="UniProtKB-KW"/>
</dbReference>
<comment type="caution">
    <text evidence="3">The sequence shown here is derived from an EMBL/GenBank/DDBJ whole genome shotgun (WGS) entry which is preliminary data.</text>
</comment>
<dbReference type="HAMAP" id="MF_00122">
    <property type="entry name" value="GatC"/>
    <property type="match status" value="1"/>
</dbReference>
<evidence type="ECO:0000313" key="4">
    <source>
        <dbReference type="Proteomes" id="UP000467240"/>
    </source>
</evidence>
<dbReference type="AlphaFoldDB" id="A0A7J5BRG6"/>
<keyword evidence="1" id="KW-0067">ATP-binding</keyword>
<evidence type="ECO:0000256" key="2">
    <source>
        <dbReference type="SAM" id="MobiDB-lite"/>
    </source>
</evidence>
<proteinExistence type="inferred from homology"/>
<dbReference type="RefSeq" id="WP_158040644.1">
    <property type="nucleotide sequence ID" value="NZ_JACCFV010000001.1"/>
</dbReference>
<protein>
    <recommendedName>
        <fullName evidence="1">Aspartyl/glutamyl-tRNA(Asn/Gln) amidotransferase subunit C</fullName>
        <shortName evidence="1">Asp/Glu-ADT subunit C</shortName>
        <ecNumber evidence="1">6.3.5.-</ecNumber>
    </recommendedName>
</protein>
<evidence type="ECO:0000313" key="3">
    <source>
        <dbReference type="EMBL" id="KAB1656892.1"/>
    </source>
</evidence>
<keyword evidence="4" id="KW-1185">Reference proteome</keyword>
<dbReference type="NCBIfam" id="TIGR00135">
    <property type="entry name" value="gatC"/>
    <property type="match status" value="1"/>
</dbReference>
<comment type="similarity">
    <text evidence="1">Belongs to the GatC family.</text>
</comment>
<dbReference type="EC" id="6.3.5.-" evidence="1"/>
<keyword evidence="1" id="KW-0436">Ligase</keyword>
<dbReference type="GO" id="GO:0006412">
    <property type="term" value="P:translation"/>
    <property type="evidence" value="ECO:0007669"/>
    <property type="project" value="UniProtKB-UniRule"/>
</dbReference>
<dbReference type="EMBL" id="WBJZ01000010">
    <property type="protein sequence ID" value="KAB1656892.1"/>
    <property type="molecule type" value="Genomic_DNA"/>
</dbReference>
<sequence length="100" mass="10668">MTTDITAAEVEHLAALARIDLTPEQVANMTTQLVDIQHLISEVQEVATPDVEPTSHPIAMSNVVRADVVEAPLDRDAALAGAPDSDGTRFRVPAILGEEQ</sequence>
<dbReference type="PANTHER" id="PTHR15004">
    <property type="entry name" value="GLUTAMYL-TRNA(GLN) AMIDOTRANSFERASE SUBUNIT C, MITOCHONDRIAL"/>
    <property type="match status" value="1"/>
</dbReference>
<comment type="function">
    <text evidence="1">Allows the formation of correctly charged Asn-tRNA(Asn) or Gln-tRNA(Gln) through the transamidation of misacylated Asp-tRNA(Asn) or Glu-tRNA(Gln) in organisms which lack either or both of asparaginyl-tRNA or glutaminyl-tRNA synthetases. The reaction takes place in the presence of glutamine and ATP through an activated phospho-Asp-tRNA(Asn) or phospho-Glu-tRNA(Gln).</text>
</comment>
<dbReference type="GO" id="GO:0070681">
    <property type="term" value="P:glutaminyl-tRNAGln biosynthesis via transamidation"/>
    <property type="evidence" value="ECO:0007669"/>
    <property type="project" value="TreeGrafter"/>
</dbReference>
<accession>A0A7J5BRG6</accession>